<evidence type="ECO:0000259" key="2">
    <source>
        <dbReference type="PROSITE" id="PS50097"/>
    </source>
</evidence>
<protein>
    <recommendedName>
        <fullName evidence="2">BTB domain-containing protein</fullName>
    </recommendedName>
</protein>
<accession>A0A9Q8P6T4</accession>
<evidence type="ECO:0000313" key="3">
    <source>
        <dbReference type="EMBL" id="UJO15344.1"/>
    </source>
</evidence>
<keyword evidence="4" id="KW-1185">Reference proteome</keyword>
<evidence type="ECO:0000256" key="1">
    <source>
        <dbReference type="SAM" id="MobiDB-lite"/>
    </source>
</evidence>
<gene>
    <name evidence="3" type="ORF">CLAFUR5_07973</name>
</gene>
<reference evidence="3" key="1">
    <citation type="submission" date="2021-12" db="EMBL/GenBank/DDBJ databases">
        <authorList>
            <person name="Zaccaron A."/>
            <person name="Stergiopoulos I."/>
        </authorList>
    </citation>
    <scope>NUCLEOTIDE SEQUENCE</scope>
    <source>
        <strain evidence="3">Race5_Kim</strain>
    </source>
</reference>
<dbReference type="Gene3D" id="3.30.710.10">
    <property type="entry name" value="Potassium Channel Kv1.1, Chain A"/>
    <property type="match status" value="1"/>
</dbReference>
<dbReference type="SMART" id="SM00225">
    <property type="entry name" value="BTB"/>
    <property type="match status" value="1"/>
</dbReference>
<dbReference type="RefSeq" id="XP_047759710.1">
    <property type="nucleotide sequence ID" value="XM_047907121.1"/>
</dbReference>
<dbReference type="Proteomes" id="UP000756132">
    <property type="component" value="Chromosome 3"/>
</dbReference>
<feature type="domain" description="BTB" evidence="2">
    <location>
        <begin position="39"/>
        <end position="112"/>
    </location>
</feature>
<dbReference type="GeneID" id="71987851"/>
<dbReference type="InterPro" id="IPR011333">
    <property type="entry name" value="SKP1/BTB/POZ_sf"/>
</dbReference>
<dbReference type="AlphaFoldDB" id="A0A9Q8P6T4"/>
<dbReference type="InterPro" id="IPR000210">
    <property type="entry name" value="BTB/POZ_dom"/>
</dbReference>
<organism evidence="3 4">
    <name type="scientific">Passalora fulva</name>
    <name type="common">Tomato leaf mold</name>
    <name type="synonym">Cladosporium fulvum</name>
    <dbReference type="NCBI Taxonomy" id="5499"/>
    <lineage>
        <taxon>Eukaryota</taxon>
        <taxon>Fungi</taxon>
        <taxon>Dikarya</taxon>
        <taxon>Ascomycota</taxon>
        <taxon>Pezizomycotina</taxon>
        <taxon>Dothideomycetes</taxon>
        <taxon>Dothideomycetidae</taxon>
        <taxon>Mycosphaerellales</taxon>
        <taxon>Mycosphaerellaceae</taxon>
        <taxon>Fulvia</taxon>
    </lineage>
</organism>
<reference evidence="3" key="2">
    <citation type="journal article" date="2022" name="Microb. Genom.">
        <title>A chromosome-scale genome assembly of the tomato pathogen Cladosporium fulvum reveals a compartmentalized genome architecture and the presence of a dispensable chromosome.</title>
        <authorList>
            <person name="Zaccaron A.Z."/>
            <person name="Chen L.H."/>
            <person name="Samaras A."/>
            <person name="Stergiopoulos I."/>
        </authorList>
    </citation>
    <scope>NUCLEOTIDE SEQUENCE</scope>
    <source>
        <strain evidence="3">Race5_Kim</strain>
    </source>
</reference>
<dbReference type="Pfam" id="PF00651">
    <property type="entry name" value="BTB"/>
    <property type="match status" value="1"/>
</dbReference>
<sequence length="309" mass="34827">MSIASSHGSSVDWTGYGPPSPSDAIRDGLSRLRLDQASSDFAFVAHGQEWKVHKLVLSMHSDVLYKMSSNGEFPDSRAGRTTLHGLEDKPFDAHYVQALVMYMYEQRLVTPWTRKSVFFGQAKCHGWSETRAREDAETAVLNQGADLPASNADSAVPPDDGEEKPKEPVIHGDCVYHPTEGLDFLITMANMAQMYNIPALKYMAEQVVDEYQDCLMPGKLDAVVERICTAGTVTERMRKLVVNATASKLGRFHKTGTLDDHPEFKERVFQKLGRDDHRRIEREKKAEVAREAATRRRNSVESTWPTRVW</sequence>
<dbReference type="CDD" id="cd18186">
    <property type="entry name" value="BTB_POZ_ZBTB_KLHL-like"/>
    <property type="match status" value="1"/>
</dbReference>
<dbReference type="KEGG" id="ffu:CLAFUR5_07973"/>
<dbReference type="PROSITE" id="PS50097">
    <property type="entry name" value="BTB"/>
    <property type="match status" value="1"/>
</dbReference>
<feature type="region of interest" description="Disordered" evidence="1">
    <location>
        <begin position="143"/>
        <end position="170"/>
    </location>
</feature>
<dbReference type="SUPFAM" id="SSF54695">
    <property type="entry name" value="POZ domain"/>
    <property type="match status" value="1"/>
</dbReference>
<dbReference type="EMBL" id="CP090165">
    <property type="protein sequence ID" value="UJO15344.1"/>
    <property type="molecule type" value="Genomic_DNA"/>
</dbReference>
<evidence type="ECO:0000313" key="4">
    <source>
        <dbReference type="Proteomes" id="UP000756132"/>
    </source>
</evidence>
<name>A0A9Q8P6T4_PASFU</name>
<dbReference type="OrthoDB" id="3625033at2759"/>
<proteinExistence type="predicted"/>